<gene>
    <name evidence="1" type="ORF">ERS852569_03859</name>
</gene>
<dbReference type="EMBL" id="CZBP01000055">
    <property type="protein sequence ID" value="CUQ42486.1"/>
    <property type="molecule type" value="Genomic_DNA"/>
</dbReference>
<reference evidence="1 2" key="1">
    <citation type="submission" date="2015-09" db="EMBL/GenBank/DDBJ databases">
        <authorList>
            <consortium name="Pathogen Informatics"/>
        </authorList>
    </citation>
    <scope>NUCLEOTIDE SEQUENCE [LARGE SCALE GENOMIC DNA]</scope>
    <source>
        <strain evidence="1 2">2789STDY5834957</strain>
    </source>
</reference>
<protein>
    <submittedName>
        <fullName evidence="1">Uncharacterized protein</fullName>
    </submittedName>
</protein>
<proteinExistence type="predicted"/>
<organism evidence="1 2">
    <name type="scientific">Blautia obeum</name>
    <dbReference type="NCBI Taxonomy" id="40520"/>
    <lineage>
        <taxon>Bacteria</taxon>
        <taxon>Bacillati</taxon>
        <taxon>Bacillota</taxon>
        <taxon>Clostridia</taxon>
        <taxon>Lachnospirales</taxon>
        <taxon>Lachnospiraceae</taxon>
        <taxon>Blautia</taxon>
    </lineage>
</organism>
<accession>A0A174WA33</accession>
<dbReference type="AlphaFoldDB" id="A0A174WA33"/>
<evidence type="ECO:0000313" key="1">
    <source>
        <dbReference type="EMBL" id="CUQ42486.1"/>
    </source>
</evidence>
<evidence type="ECO:0000313" key="2">
    <source>
        <dbReference type="Proteomes" id="UP000095762"/>
    </source>
</evidence>
<dbReference type="RefSeq" id="WP_055060759.1">
    <property type="nucleotide sequence ID" value="NZ_CZBP01000055.1"/>
</dbReference>
<name>A0A174WA33_9FIRM</name>
<dbReference type="Proteomes" id="UP000095762">
    <property type="component" value="Unassembled WGS sequence"/>
</dbReference>
<sequence>MSSHWGAVSGVALRLNNKDFNNMVETYLQKTYLPDATESDMEEFWDKIENDIGTISEFPFLRSKYRTESMKKLPTLDSCFQKTESELKDLFEHRILYRICCFDQYNTDIHEGGTFHPINNDPSFDVEDGDYFLYTIESTMPQDLLEHTTYGSTNDLIAEFKDAMEDYLPKTFNWNHNIGFFQTAIYG</sequence>